<dbReference type="AlphaFoldDB" id="A0A3B1KJG0"/>
<reference evidence="1" key="4">
    <citation type="submission" date="2025-09" db="UniProtKB">
        <authorList>
            <consortium name="Ensembl"/>
        </authorList>
    </citation>
    <scope>IDENTIFICATION</scope>
</reference>
<name>A0A3B1KJG0_ASTMX</name>
<dbReference type="InParanoid" id="A0A3B1KJG0"/>
<reference evidence="2" key="2">
    <citation type="journal article" date="2014" name="Nat. Commun.">
        <title>The cavefish genome reveals candidate genes for eye loss.</title>
        <authorList>
            <person name="McGaugh S.E."/>
            <person name="Gross J.B."/>
            <person name="Aken B."/>
            <person name="Blin M."/>
            <person name="Borowsky R."/>
            <person name="Chalopin D."/>
            <person name="Hinaux H."/>
            <person name="Jeffery W.R."/>
            <person name="Keene A."/>
            <person name="Ma L."/>
            <person name="Minx P."/>
            <person name="Murphy D."/>
            <person name="O'Quin K.E."/>
            <person name="Retaux S."/>
            <person name="Rohner N."/>
            <person name="Searle S.M."/>
            <person name="Stahl B.A."/>
            <person name="Tabin C."/>
            <person name="Volff J.N."/>
            <person name="Yoshizawa M."/>
            <person name="Warren W.C."/>
        </authorList>
    </citation>
    <scope>NUCLEOTIDE SEQUENCE [LARGE SCALE GENOMIC DNA]</scope>
    <source>
        <strain evidence="2">female</strain>
    </source>
</reference>
<reference evidence="1" key="3">
    <citation type="submission" date="2025-08" db="UniProtKB">
        <authorList>
            <consortium name="Ensembl"/>
        </authorList>
    </citation>
    <scope>IDENTIFICATION</scope>
</reference>
<dbReference type="PANTHER" id="PTHR14241">
    <property type="entry name" value="INTERFERON-INDUCED PROTEIN 44"/>
    <property type="match status" value="1"/>
</dbReference>
<organism evidence="1 2">
    <name type="scientific">Astyanax mexicanus</name>
    <name type="common">Blind cave fish</name>
    <name type="synonym">Astyanax fasciatus mexicanus</name>
    <dbReference type="NCBI Taxonomy" id="7994"/>
    <lineage>
        <taxon>Eukaryota</taxon>
        <taxon>Metazoa</taxon>
        <taxon>Chordata</taxon>
        <taxon>Craniata</taxon>
        <taxon>Vertebrata</taxon>
        <taxon>Euteleostomi</taxon>
        <taxon>Actinopterygii</taxon>
        <taxon>Neopterygii</taxon>
        <taxon>Teleostei</taxon>
        <taxon>Ostariophysi</taxon>
        <taxon>Characiformes</taxon>
        <taxon>Characoidei</taxon>
        <taxon>Acestrorhamphidae</taxon>
        <taxon>Acestrorhamphinae</taxon>
        <taxon>Astyanax</taxon>
    </lineage>
</organism>
<dbReference type="SUPFAM" id="SSF52540">
    <property type="entry name" value="P-loop containing nucleoside triphosphate hydrolases"/>
    <property type="match status" value="1"/>
</dbReference>
<dbReference type="InterPro" id="IPR027417">
    <property type="entry name" value="P-loop_NTPase"/>
</dbReference>
<dbReference type="GO" id="GO:0006955">
    <property type="term" value="P:immune response"/>
    <property type="evidence" value="ECO:0007669"/>
    <property type="project" value="TreeGrafter"/>
</dbReference>
<dbReference type="Bgee" id="ENSAMXG00000007896">
    <property type="expression patterns" value="Expressed in pharyngeal gill and 1 other cell type or tissue"/>
</dbReference>
<dbReference type="GeneTree" id="ENSGT00940000160560"/>
<dbReference type="CDD" id="cd00882">
    <property type="entry name" value="Ras_like_GTPase"/>
    <property type="match status" value="1"/>
</dbReference>
<dbReference type="STRING" id="7994.ENSAMXP00000054713"/>
<reference evidence="2" key="1">
    <citation type="submission" date="2013-03" db="EMBL/GenBank/DDBJ databases">
        <authorList>
            <person name="Jeffery W."/>
            <person name="Warren W."/>
            <person name="Wilson R.K."/>
        </authorList>
    </citation>
    <scope>NUCLEOTIDE SEQUENCE</scope>
    <source>
        <strain evidence="2">female</strain>
    </source>
</reference>
<proteinExistence type="predicted"/>
<sequence>MNIFTRPVHNLFVFFLYPSSQDPMISYLKTLRISREDVRELRFLLHGPVGAGKSSIINTVKSIFEGHQFINCLAAAEVTKSFTFKKFSLENVPFAMYDVMGLEDGDTKGVHTEDIINALKGHIADNYEFNPASAMDTKNRYYIHNPTLNDRMHCLVSVIPADRISLMNDDTIQKMKVIRAAASKLEIPQVLFMTRVDQGCKLTQNDLGKIYQSKKIRDKCSNRLGVPVRCIFPVKNYSEENKSDEKLNCLMLEAFSQIVFDETKLVFVNANNILGL</sequence>
<dbReference type="Gene3D" id="3.40.50.300">
    <property type="entry name" value="P-loop containing nucleotide triphosphate hydrolases"/>
    <property type="match status" value="1"/>
</dbReference>
<keyword evidence="2" id="KW-1185">Reference proteome</keyword>
<evidence type="ECO:0000313" key="2">
    <source>
        <dbReference type="Proteomes" id="UP000018467"/>
    </source>
</evidence>
<accession>A0A3B1KJG0</accession>
<dbReference type="PANTHER" id="PTHR14241:SF1">
    <property type="entry name" value="INTERFERON-INDUCED PROTEIN 44-RELATED"/>
    <property type="match status" value="1"/>
</dbReference>
<dbReference type="Ensembl" id="ENSAMXT00000029800.1">
    <property type="protein sequence ID" value="ENSAMXP00000054713.1"/>
    <property type="gene ID" value="ENSAMXG00000007896.2"/>
</dbReference>
<dbReference type="Proteomes" id="UP000018467">
    <property type="component" value="Unassembled WGS sequence"/>
</dbReference>
<evidence type="ECO:0000313" key="1">
    <source>
        <dbReference type="Ensembl" id="ENSAMXP00000054713.1"/>
    </source>
</evidence>
<protein>
    <submittedName>
        <fullName evidence="1">Interferon-induced protein 44-like</fullName>
    </submittedName>
</protein>